<protein>
    <submittedName>
        <fullName evidence="5">Histidine acid phosphatase</fullName>
    </submittedName>
</protein>
<evidence type="ECO:0000313" key="6">
    <source>
        <dbReference type="Proteomes" id="UP000078397"/>
    </source>
</evidence>
<dbReference type="InterPro" id="IPR050645">
    <property type="entry name" value="Histidine_acid_phosphatase"/>
</dbReference>
<reference evidence="5 6" key="1">
    <citation type="journal article" date="2016" name="PLoS Pathog.">
        <title>Biosynthesis of antibiotic leucinostatins in bio-control fungus Purpureocillium lilacinum and their inhibition on phytophthora revealed by genome mining.</title>
        <authorList>
            <person name="Wang G."/>
            <person name="Liu Z."/>
            <person name="Lin R."/>
            <person name="Li E."/>
            <person name="Mao Z."/>
            <person name="Ling J."/>
            <person name="Yang Y."/>
            <person name="Yin W.B."/>
            <person name="Xie B."/>
        </authorList>
    </citation>
    <scope>NUCLEOTIDE SEQUENCE [LARGE SCALE GENOMIC DNA]</scope>
    <source>
        <strain evidence="5">170</strain>
    </source>
</reference>
<keyword evidence="3" id="KW-1133">Transmembrane helix</keyword>
<accession>A0A179F7S9</accession>
<dbReference type="GeneID" id="28856339"/>
<dbReference type="Proteomes" id="UP000078397">
    <property type="component" value="Unassembled WGS sequence"/>
</dbReference>
<dbReference type="InterPro" id="IPR000560">
    <property type="entry name" value="His_Pase_clade-2"/>
</dbReference>
<evidence type="ECO:0000256" key="2">
    <source>
        <dbReference type="SAM" id="MobiDB-lite"/>
    </source>
</evidence>
<keyword evidence="6" id="KW-1185">Reference proteome</keyword>
<feature type="signal peptide" evidence="4">
    <location>
        <begin position="1"/>
        <end position="22"/>
    </location>
</feature>
<dbReference type="RefSeq" id="XP_018139180.1">
    <property type="nucleotide sequence ID" value="XM_018292345.1"/>
</dbReference>
<keyword evidence="3" id="KW-0812">Transmembrane</keyword>
<feature type="chain" id="PRO_5008101404" evidence="4">
    <location>
        <begin position="23"/>
        <end position="477"/>
    </location>
</feature>
<comment type="similarity">
    <text evidence="1">Belongs to the histidine acid phosphatase family.</text>
</comment>
<proteinExistence type="inferred from homology"/>
<feature type="region of interest" description="Disordered" evidence="2">
    <location>
        <begin position="404"/>
        <end position="423"/>
    </location>
</feature>
<sequence length="477" mass="50688">MHRIILTVTAFLALGISQSAAASERVLGVYIFHRHGDRTAKAWTPVNLTALGADEIHASGTFYHSRYISSSSDLHIVGMSSDVAVLSQLSVSSPEDNVLHNSAISFLQGLYPPTGNSEVLANGTKVEAPLGGYQYIPVDEVTSSATANGAENNAWLQGNSGCNKAVVSSNNYLLSPEYKTTYNETTEFYQSLLPVINGTYGPSAANFKNGYGIFDIINVARIHNSSIPSDQLLTNETLSRLYSLASTHEWNLAYNASDSVRAIAGAVLAGQILDSLQAIVDAKSGSPKFNIQFGAYGSFMSFFGLTQLPKVSNDFYGITDYASSMTFELYTTSSASKPSADDINVRFLYSNGSATDNRLKSFPLFGQGQDTLSWNDFKADMGKFAITNTQQWCQMCGNSAGQCAPNSTTSGSDTAQKSDNNDGGISKPVAGVIGALVTLGVILGVEALVMLVGGLRLVKKSTLDTASRSSMEAGSAK</sequence>
<dbReference type="InterPro" id="IPR029033">
    <property type="entry name" value="His_PPase_superfam"/>
</dbReference>
<evidence type="ECO:0000313" key="5">
    <source>
        <dbReference type="EMBL" id="OAQ61476.1"/>
    </source>
</evidence>
<gene>
    <name evidence="5" type="ORF">VFPPC_14577</name>
</gene>
<dbReference type="STRING" id="1380566.A0A179F7S9"/>
<dbReference type="PANTHER" id="PTHR11567">
    <property type="entry name" value="ACID PHOSPHATASE-RELATED"/>
    <property type="match status" value="1"/>
</dbReference>
<evidence type="ECO:0000256" key="1">
    <source>
        <dbReference type="ARBA" id="ARBA00005375"/>
    </source>
</evidence>
<dbReference type="EMBL" id="LSBJ02000007">
    <property type="protein sequence ID" value="OAQ61476.1"/>
    <property type="molecule type" value="Genomic_DNA"/>
</dbReference>
<evidence type="ECO:0000256" key="4">
    <source>
        <dbReference type="SAM" id="SignalP"/>
    </source>
</evidence>
<dbReference type="Gene3D" id="3.40.50.1240">
    <property type="entry name" value="Phosphoglycerate mutase-like"/>
    <property type="match status" value="1"/>
</dbReference>
<organism evidence="5 6">
    <name type="scientific">Pochonia chlamydosporia 170</name>
    <dbReference type="NCBI Taxonomy" id="1380566"/>
    <lineage>
        <taxon>Eukaryota</taxon>
        <taxon>Fungi</taxon>
        <taxon>Dikarya</taxon>
        <taxon>Ascomycota</taxon>
        <taxon>Pezizomycotina</taxon>
        <taxon>Sordariomycetes</taxon>
        <taxon>Hypocreomycetidae</taxon>
        <taxon>Hypocreales</taxon>
        <taxon>Clavicipitaceae</taxon>
        <taxon>Pochonia</taxon>
    </lineage>
</organism>
<dbReference type="OrthoDB" id="258392at2759"/>
<feature type="transmembrane region" description="Helical" evidence="3">
    <location>
        <begin position="429"/>
        <end position="452"/>
    </location>
</feature>
<keyword evidence="3" id="KW-0472">Membrane</keyword>
<dbReference type="PANTHER" id="PTHR11567:SF142">
    <property type="entry name" value="PHOSPHOGLYCERATE MUTASE-LIKE PROTEIN"/>
    <property type="match status" value="1"/>
</dbReference>
<evidence type="ECO:0000256" key="3">
    <source>
        <dbReference type="SAM" id="Phobius"/>
    </source>
</evidence>
<comment type="caution">
    <text evidence="5">The sequence shown here is derived from an EMBL/GenBank/DDBJ whole genome shotgun (WGS) entry which is preliminary data.</text>
</comment>
<dbReference type="GO" id="GO:0016791">
    <property type="term" value="F:phosphatase activity"/>
    <property type="evidence" value="ECO:0007669"/>
    <property type="project" value="TreeGrafter"/>
</dbReference>
<dbReference type="KEGG" id="pchm:VFPPC_14577"/>
<keyword evidence="4" id="KW-0732">Signal</keyword>
<dbReference type="Pfam" id="PF00328">
    <property type="entry name" value="His_Phos_2"/>
    <property type="match status" value="1"/>
</dbReference>
<dbReference type="SUPFAM" id="SSF53254">
    <property type="entry name" value="Phosphoglycerate mutase-like"/>
    <property type="match status" value="1"/>
</dbReference>
<name>A0A179F7S9_METCM</name>
<dbReference type="AlphaFoldDB" id="A0A179F7S9"/>